<accession>A0AAU9SLV8</accession>
<feature type="transmembrane region" description="Helical" evidence="1">
    <location>
        <begin position="24"/>
        <end position="42"/>
    </location>
</feature>
<keyword evidence="1" id="KW-1133">Transmembrane helix</keyword>
<reference evidence="2 3" key="1">
    <citation type="submission" date="2022-03" db="EMBL/GenBank/DDBJ databases">
        <authorList>
            <person name="Nunn A."/>
            <person name="Chopra R."/>
            <person name="Nunn A."/>
            <person name="Contreras Garrido A."/>
        </authorList>
    </citation>
    <scope>NUCLEOTIDE SEQUENCE [LARGE SCALE GENOMIC DNA]</scope>
</reference>
<dbReference type="Proteomes" id="UP000836841">
    <property type="component" value="Chromosome 5"/>
</dbReference>
<keyword evidence="1" id="KW-0812">Transmembrane</keyword>
<keyword evidence="1" id="KW-0472">Membrane</keyword>
<keyword evidence="3" id="KW-1185">Reference proteome</keyword>
<evidence type="ECO:0000256" key="1">
    <source>
        <dbReference type="SAM" id="Phobius"/>
    </source>
</evidence>
<dbReference type="EMBL" id="OU466861">
    <property type="protein sequence ID" value="CAH2065997.1"/>
    <property type="molecule type" value="Genomic_DNA"/>
</dbReference>
<gene>
    <name evidence="2" type="ORF">TAV2_LOCUS16682</name>
</gene>
<name>A0AAU9SLV8_THLAR</name>
<sequence>MCDVKDVAKGSWIWPKLIKLRPNAYLVLIFNVHIGVDTFFLFDDMLQVGKLINMTGEHGI</sequence>
<organism evidence="2 3">
    <name type="scientific">Thlaspi arvense</name>
    <name type="common">Field penny-cress</name>
    <dbReference type="NCBI Taxonomy" id="13288"/>
    <lineage>
        <taxon>Eukaryota</taxon>
        <taxon>Viridiplantae</taxon>
        <taxon>Streptophyta</taxon>
        <taxon>Embryophyta</taxon>
        <taxon>Tracheophyta</taxon>
        <taxon>Spermatophyta</taxon>
        <taxon>Magnoliopsida</taxon>
        <taxon>eudicotyledons</taxon>
        <taxon>Gunneridae</taxon>
        <taxon>Pentapetalae</taxon>
        <taxon>rosids</taxon>
        <taxon>malvids</taxon>
        <taxon>Brassicales</taxon>
        <taxon>Brassicaceae</taxon>
        <taxon>Thlaspideae</taxon>
        <taxon>Thlaspi</taxon>
    </lineage>
</organism>
<dbReference type="AlphaFoldDB" id="A0AAU9SLV8"/>
<protein>
    <submittedName>
        <fullName evidence="2">Uncharacterized protein</fullName>
    </submittedName>
</protein>
<evidence type="ECO:0000313" key="2">
    <source>
        <dbReference type="EMBL" id="CAH2065997.1"/>
    </source>
</evidence>
<proteinExistence type="predicted"/>
<evidence type="ECO:0000313" key="3">
    <source>
        <dbReference type="Proteomes" id="UP000836841"/>
    </source>
</evidence>